<dbReference type="InterPro" id="IPR002656">
    <property type="entry name" value="Acyl_transf_3_dom"/>
</dbReference>
<dbReference type="InterPro" id="IPR050879">
    <property type="entry name" value="Acyltransferase_3"/>
</dbReference>
<dbReference type="Proteomes" id="UP001595683">
    <property type="component" value="Unassembled WGS sequence"/>
</dbReference>
<dbReference type="PANTHER" id="PTHR23028">
    <property type="entry name" value="ACETYLTRANSFERASE"/>
    <property type="match status" value="1"/>
</dbReference>
<keyword evidence="3" id="KW-0012">Acyltransferase</keyword>
<dbReference type="GO" id="GO:0016746">
    <property type="term" value="F:acyltransferase activity"/>
    <property type="evidence" value="ECO:0007669"/>
    <property type="project" value="UniProtKB-KW"/>
</dbReference>
<organism evidence="3 4">
    <name type="scientific">Novosphingobium pokkalii</name>
    <dbReference type="NCBI Taxonomy" id="1770194"/>
    <lineage>
        <taxon>Bacteria</taxon>
        <taxon>Pseudomonadati</taxon>
        <taxon>Pseudomonadota</taxon>
        <taxon>Alphaproteobacteria</taxon>
        <taxon>Sphingomonadales</taxon>
        <taxon>Sphingomonadaceae</taxon>
        <taxon>Novosphingobium</taxon>
    </lineage>
</organism>
<name>A0ABV7V4M6_9SPHN</name>
<evidence type="ECO:0000313" key="3">
    <source>
        <dbReference type="EMBL" id="MFC3672047.1"/>
    </source>
</evidence>
<feature type="transmembrane region" description="Helical" evidence="1">
    <location>
        <begin position="50"/>
        <end position="70"/>
    </location>
</feature>
<feature type="transmembrane region" description="Helical" evidence="1">
    <location>
        <begin position="156"/>
        <end position="175"/>
    </location>
</feature>
<reference evidence="4" key="1">
    <citation type="journal article" date="2019" name="Int. J. Syst. Evol. Microbiol.">
        <title>The Global Catalogue of Microorganisms (GCM) 10K type strain sequencing project: providing services to taxonomists for standard genome sequencing and annotation.</title>
        <authorList>
            <consortium name="The Broad Institute Genomics Platform"/>
            <consortium name="The Broad Institute Genome Sequencing Center for Infectious Disease"/>
            <person name="Wu L."/>
            <person name="Ma J."/>
        </authorList>
    </citation>
    <scope>NUCLEOTIDE SEQUENCE [LARGE SCALE GENOMIC DNA]</scope>
    <source>
        <strain evidence="4">KCTC 42224</strain>
    </source>
</reference>
<accession>A0ABV7V4M6</accession>
<feature type="transmembrane region" description="Helical" evidence="1">
    <location>
        <begin position="182"/>
        <end position="203"/>
    </location>
</feature>
<feature type="transmembrane region" description="Helical" evidence="1">
    <location>
        <begin position="240"/>
        <end position="258"/>
    </location>
</feature>
<protein>
    <submittedName>
        <fullName evidence="3">Acyltransferase family protein</fullName>
        <ecNumber evidence="3">2.3.-.-</ecNumber>
    </submittedName>
</protein>
<dbReference type="EMBL" id="JBHRYE010000017">
    <property type="protein sequence ID" value="MFC3672047.1"/>
    <property type="molecule type" value="Genomic_DNA"/>
</dbReference>
<keyword evidence="3" id="KW-0808">Transferase</keyword>
<proteinExistence type="predicted"/>
<feature type="transmembrane region" description="Helical" evidence="1">
    <location>
        <begin position="264"/>
        <end position="280"/>
    </location>
</feature>
<keyword evidence="4" id="KW-1185">Reference proteome</keyword>
<evidence type="ECO:0000259" key="2">
    <source>
        <dbReference type="Pfam" id="PF01757"/>
    </source>
</evidence>
<feature type="transmembrane region" description="Helical" evidence="1">
    <location>
        <begin position="301"/>
        <end position="320"/>
    </location>
</feature>
<dbReference type="Pfam" id="PF01757">
    <property type="entry name" value="Acyl_transf_3"/>
    <property type="match status" value="1"/>
</dbReference>
<keyword evidence="1" id="KW-0472">Membrane</keyword>
<feature type="transmembrane region" description="Helical" evidence="1">
    <location>
        <begin position="209"/>
        <end position="228"/>
    </location>
</feature>
<feature type="transmembrane region" description="Helical" evidence="1">
    <location>
        <begin position="340"/>
        <end position="365"/>
    </location>
</feature>
<feature type="transmembrane region" description="Helical" evidence="1">
    <location>
        <begin position="21"/>
        <end position="44"/>
    </location>
</feature>
<keyword evidence="1" id="KW-0812">Transmembrane</keyword>
<sequence>MQDISTGKVAKSGGRYSALDGWRGIAALFVAIFHFQVASHLYFAPFTRQAYLLVDFFFVLSGFVIAHAYCNRLHDKGEFVTFVIRRFGRIWPMHMVVLAAFIVAETAIFIAQSHIGGALPRPPFSADRTLAAIPANLLLLNGTGIYEHSTWNGPSWSVSAELWINVLFGLCAITAGRRHMALAMAMLAAGSAIILILFCPTYLDTDGAYALFRCGYGFFIGYFVWRAVQARKGSTPRPVLDSLIEIALVISAVTFISYAQVGPWQMPIPLFFAIFVYLFARQAGLVSRLLESRPIQKLGHLSYAIYIIHFFFAFALNNVIRVGGKIAHVPSVLPGTQLALVGNAYVMDGITIAYLAIVITTAHFANRWIETPAMLWFNRQSVWLAEKRQGLPPASAS</sequence>
<feature type="domain" description="Acyltransferase 3" evidence="2">
    <location>
        <begin position="17"/>
        <end position="323"/>
    </location>
</feature>
<feature type="transmembrane region" description="Helical" evidence="1">
    <location>
        <begin position="91"/>
        <end position="111"/>
    </location>
</feature>
<comment type="caution">
    <text evidence="3">The sequence shown here is derived from an EMBL/GenBank/DDBJ whole genome shotgun (WGS) entry which is preliminary data.</text>
</comment>
<evidence type="ECO:0000313" key="4">
    <source>
        <dbReference type="Proteomes" id="UP001595683"/>
    </source>
</evidence>
<keyword evidence="1" id="KW-1133">Transmembrane helix</keyword>
<dbReference type="RefSeq" id="WP_191323961.1">
    <property type="nucleotide sequence ID" value="NZ_BMZP01000006.1"/>
</dbReference>
<gene>
    <name evidence="3" type="ORF">ACFOOT_11485</name>
</gene>
<dbReference type="PANTHER" id="PTHR23028:SF131">
    <property type="entry name" value="BLR2367 PROTEIN"/>
    <property type="match status" value="1"/>
</dbReference>
<dbReference type="EC" id="2.3.-.-" evidence="3"/>
<evidence type="ECO:0000256" key="1">
    <source>
        <dbReference type="SAM" id="Phobius"/>
    </source>
</evidence>